<evidence type="ECO:0000313" key="2">
    <source>
        <dbReference type="EMBL" id="GAW82739.1"/>
    </source>
</evidence>
<dbReference type="OrthoDB" id="10681658at2759"/>
<accession>A0A1Y1JJQ4</accession>
<dbReference type="EMBL" id="BDQF01000014">
    <property type="protein sequence ID" value="GAW82739.1"/>
    <property type="molecule type" value="Genomic_DNA"/>
</dbReference>
<keyword evidence="1" id="KW-1133">Transmembrane helix</keyword>
<evidence type="ECO:0000256" key="1">
    <source>
        <dbReference type="SAM" id="Phobius"/>
    </source>
</evidence>
<dbReference type="RefSeq" id="XP_028545328.1">
    <property type="nucleotide sequence ID" value="XM_028689527.1"/>
</dbReference>
<gene>
    <name evidence="2" type="ORF">PGO_130110</name>
</gene>
<proteinExistence type="predicted"/>
<keyword evidence="3" id="KW-1185">Reference proteome</keyword>
<evidence type="ECO:0000313" key="3">
    <source>
        <dbReference type="Proteomes" id="UP000195521"/>
    </source>
</evidence>
<dbReference type="Proteomes" id="UP000195521">
    <property type="component" value="Unassembled WGS sequence"/>
</dbReference>
<feature type="transmembrane region" description="Helical" evidence="1">
    <location>
        <begin position="306"/>
        <end position="325"/>
    </location>
</feature>
<sequence length="377" mass="44123">MDSQSPPNEYEFFKKFDIYMEASKDLDQRLIEIGVPRSDTFYVGVSGNRLPQGASEKRFTEQNVTENCKSILIHNSLGRHLEEKICKHFFILVNQMPSVKYTYITEKPNYAIDCVFLNYWLNYNIRENHNACDSCVQEFYEKFQVSFSDFNRNLLSQCSVSYMDKNEFENMKILYYLHYYYKRIYSYLFSDITDDTKTCLDCINECISNYSKLKVMCNNKSTNLCKALEDFKNELASHFSVSHRSEKCDKEHLKKLTDTVGVTGIFNSSGEQSVYIDSMLSGTSVEGSTLENSTYFSEITIDMKKLIIYIVISMFAMLLIFFYTYMNIPFGSRLRTTIRRKIIDRKHMYNKNNNSTLNISEDNGRVSNIGKYSILYS</sequence>
<dbReference type="AlphaFoldDB" id="A0A1Y1JJQ4"/>
<comment type="caution">
    <text evidence="2">The sequence shown here is derived from an EMBL/GenBank/DDBJ whole genome shotgun (WGS) entry which is preliminary data.</text>
</comment>
<keyword evidence="1" id="KW-0812">Transmembrane</keyword>
<name>A0A1Y1JJQ4_PLAGO</name>
<protein>
    <submittedName>
        <fullName evidence="2">Variable surface protein</fullName>
    </submittedName>
</protein>
<dbReference type="GeneID" id="39749477"/>
<reference evidence="3" key="1">
    <citation type="submission" date="2017-04" db="EMBL/GenBank/DDBJ databases">
        <title>Plasmodium gonderi genome.</title>
        <authorList>
            <person name="Arisue N."/>
            <person name="Honma H."/>
            <person name="Kawai S."/>
            <person name="Tougan T."/>
            <person name="Tanabe K."/>
            <person name="Horii T."/>
        </authorList>
    </citation>
    <scope>NUCLEOTIDE SEQUENCE [LARGE SCALE GENOMIC DNA]</scope>
    <source>
        <strain evidence="3">ATCC 30045</strain>
    </source>
</reference>
<organism evidence="2 3">
    <name type="scientific">Plasmodium gonderi</name>
    <dbReference type="NCBI Taxonomy" id="77519"/>
    <lineage>
        <taxon>Eukaryota</taxon>
        <taxon>Sar</taxon>
        <taxon>Alveolata</taxon>
        <taxon>Apicomplexa</taxon>
        <taxon>Aconoidasida</taxon>
        <taxon>Haemosporida</taxon>
        <taxon>Plasmodiidae</taxon>
        <taxon>Plasmodium</taxon>
        <taxon>Plasmodium (Plasmodium)</taxon>
    </lineage>
</organism>
<keyword evidence="1" id="KW-0472">Membrane</keyword>